<name>A0AAV0CV92_9ASTE</name>
<dbReference type="Proteomes" id="UP001152523">
    <property type="component" value="Unassembled WGS sequence"/>
</dbReference>
<proteinExistence type="predicted"/>
<sequence>MDAGKKETTVDAPVQIPKAIPYMPFPPPPECIKVDEDLSLSLVPRLKFNYTLGCMGSIVRPVDVSNVKIIVSNGIRGCYVFPKPLTIPFHDIHVHIVSPFKWTVTDEGKERWVLADGHFFYRDERLVSEEFRLGLRNCLLKDHGTYKVKYMGAPYQVELTLPSEEDPDQMMASLSSIPADNQESPTIIMNGLPRWFTDQPASVHIFLEALGVVRAFDVHDDQISVHYEDFYKVLKSLCASSLQLKRVVEGLCLVDYVLTWKGQLPLKDDYPKFSDPMLKEPQLIMFSL</sequence>
<protein>
    <submittedName>
        <fullName evidence="1">Uncharacterized protein</fullName>
    </submittedName>
</protein>
<organism evidence="1 2">
    <name type="scientific">Cuscuta epithymum</name>
    <dbReference type="NCBI Taxonomy" id="186058"/>
    <lineage>
        <taxon>Eukaryota</taxon>
        <taxon>Viridiplantae</taxon>
        <taxon>Streptophyta</taxon>
        <taxon>Embryophyta</taxon>
        <taxon>Tracheophyta</taxon>
        <taxon>Spermatophyta</taxon>
        <taxon>Magnoliopsida</taxon>
        <taxon>eudicotyledons</taxon>
        <taxon>Gunneridae</taxon>
        <taxon>Pentapetalae</taxon>
        <taxon>asterids</taxon>
        <taxon>lamiids</taxon>
        <taxon>Solanales</taxon>
        <taxon>Convolvulaceae</taxon>
        <taxon>Cuscuteae</taxon>
        <taxon>Cuscuta</taxon>
        <taxon>Cuscuta subgen. Cuscuta</taxon>
    </lineage>
</organism>
<comment type="caution">
    <text evidence="1">The sequence shown here is derived from an EMBL/GenBank/DDBJ whole genome shotgun (WGS) entry which is preliminary data.</text>
</comment>
<dbReference type="AlphaFoldDB" id="A0AAV0CV92"/>
<gene>
    <name evidence="1" type="ORF">CEPIT_LOCUS8013</name>
</gene>
<evidence type="ECO:0000313" key="1">
    <source>
        <dbReference type="EMBL" id="CAH9082177.1"/>
    </source>
</evidence>
<evidence type="ECO:0000313" key="2">
    <source>
        <dbReference type="Proteomes" id="UP001152523"/>
    </source>
</evidence>
<reference evidence="1" key="1">
    <citation type="submission" date="2022-07" db="EMBL/GenBank/DDBJ databases">
        <authorList>
            <person name="Macas J."/>
            <person name="Novak P."/>
            <person name="Neumann P."/>
        </authorList>
    </citation>
    <scope>NUCLEOTIDE SEQUENCE</scope>
</reference>
<accession>A0AAV0CV92</accession>
<dbReference type="EMBL" id="CAMAPF010000037">
    <property type="protein sequence ID" value="CAH9082177.1"/>
    <property type="molecule type" value="Genomic_DNA"/>
</dbReference>
<keyword evidence="2" id="KW-1185">Reference proteome</keyword>